<reference evidence="1" key="1">
    <citation type="submission" date="2021-07" db="EMBL/GenBank/DDBJ databases">
        <authorList>
            <person name="Durling M."/>
        </authorList>
    </citation>
    <scope>NUCLEOTIDE SEQUENCE</scope>
</reference>
<accession>A0A9N9LVH3</accession>
<sequence length="70" mass="8076">MDLKQWFKEYMATDADYLDSTSAPVRAVKTDVLDLECVLKKEYKDHSLLGQQQGYLGLYMFMGTFQSITV</sequence>
<keyword evidence="2" id="KW-1185">Reference proteome</keyword>
<dbReference type="AlphaFoldDB" id="A0A9N9LVH3"/>
<evidence type="ECO:0000313" key="2">
    <source>
        <dbReference type="Proteomes" id="UP000701801"/>
    </source>
</evidence>
<name>A0A9N9LVH3_9HELO</name>
<comment type="caution">
    <text evidence="1">The sequence shown here is derived from an EMBL/GenBank/DDBJ whole genome shotgun (WGS) entry which is preliminary data.</text>
</comment>
<protein>
    <submittedName>
        <fullName evidence="1">Uncharacterized protein</fullName>
    </submittedName>
</protein>
<evidence type="ECO:0000313" key="1">
    <source>
        <dbReference type="EMBL" id="CAG8978276.1"/>
    </source>
</evidence>
<organism evidence="1 2">
    <name type="scientific">Hymenoscyphus albidus</name>
    <dbReference type="NCBI Taxonomy" id="595503"/>
    <lineage>
        <taxon>Eukaryota</taxon>
        <taxon>Fungi</taxon>
        <taxon>Dikarya</taxon>
        <taxon>Ascomycota</taxon>
        <taxon>Pezizomycotina</taxon>
        <taxon>Leotiomycetes</taxon>
        <taxon>Helotiales</taxon>
        <taxon>Helotiaceae</taxon>
        <taxon>Hymenoscyphus</taxon>
    </lineage>
</organism>
<proteinExistence type="predicted"/>
<gene>
    <name evidence="1" type="ORF">HYALB_00010228</name>
</gene>
<dbReference type="EMBL" id="CAJVRM010000249">
    <property type="protein sequence ID" value="CAG8978276.1"/>
    <property type="molecule type" value="Genomic_DNA"/>
</dbReference>
<dbReference type="Proteomes" id="UP000701801">
    <property type="component" value="Unassembled WGS sequence"/>
</dbReference>